<reference evidence="2" key="1">
    <citation type="submission" date="2021-01" db="EMBL/GenBank/DDBJ databases">
        <title>Whole genome shotgun sequence of Rugosimonospora africana NBRC 104875.</title>
        <authorList>
            <person name="Komaki H."/>
            <person name="Tamura T."/>
        </authorList>
    </citation>
    <scope>NUCLEOTIDE SEQUENCE</scope>
    <source>
        <strain evidence="2">NBRC 104875</strain>
    </source>
</reference>
<protein>
    <submittedName>
        <fullName evidence="2">Uncharacterized protein</fullName>
    </submittedName>
</protein>
<comment type="caution">
    <text evidence="2">The sequence shown here is derived from an EMBL/GenBank/DDBJ whole genome shotgun (WGS) entry which is preliminary data.</text>
</comment>
<proteinExistence type="predicted"/>
<keyword evidence="3" id="KW-1185">Reference proteome</keyword>
<name>A0A8J3QYU5_9ACTN</name>
<organism evidence="2 3">
    <name type="scientific">Rugosimonospora africana</name>
    <dbReference type="NCBI Taxonomy" id="556532"/>
    <lineage>
        <taxon>Bacteria</taxon>
        <taxon>Bacillati</taxon>
        <taxon>Actinomycetota</taxon>
        <taxon>Actinomycetes</taxon>
        <taxon>Micromonosporales</taxon>
        <taxon>Micromonosporaceae</taxon>
        <taxon>Rugosimonospora</taxon>
    </lineage>
</organism>
<dbReference type="RefSeq" id="WP_203923346.1">
    <property type="nucleotide sequence ID" value="NZ_BONZ01000086.1"/>
</dbReference>
<evidence type="ECO:0000256" key="1">
    <source>
        <dbReference type="SAM" id="Phobius"/>
    </source>
</evidence>
<keyword evidence="1" id="KW-0812">Transmembrane</keyword>
<feature type="transmembrane region" description="Helical" evidence="1">
    <location>
        <begin position="30"/>
        <end position="49"/>
    </location>
</feature>
<feature type="transmembrane region" description="Helical" evidence="1">
    <location>
        <begin position="6"/>
        <end position="23"/>
    </location>
</feature>
<dbReference type="Proteomes" id="UP000642748">
    <property type="component" value="Unassembled WGS sequence"/>
</dbReference>
<keyword evidence="1" id="KW-1133">Transmembrane helix</keyword>
<evidence type="ECO:0000313" key="3">
    <source>
        <dbReference type="Proteomes" id="UP000642748"/>
    </source>
</evidence>
<accession>A0A8J3QYU5</accession>
<keyword evidence="1" id="KW-0472">Membrane</keyword>
<gene>
    <name evidence="2" type="ORF">Raf01_80770</name>
</gene>
<dbReference type="EMBL" id="BONZ01000086">
    <property type="protein sequence ID" value="GIH19905.1"/>
    <property type="molecule type" value="Genomic_DNA"/>
</dbReference>
<sequence>MTAAIGIIGGFALGVGIAVMAVRWPFPRHWVWQVPTGLVVLAAMTIWAWNAGRNGFPATFGPFILASSALSAHARRHRNPPPA</sequence>
<evidence type="ECO:0000313" key="2">
    <source>
        <dbReference type="EMBL" id="GIH19905.1"/>
    </source>
</evidence>
<dbReference type="AlphaFoldDB" id="A0A8J3QYU5"/>